<protein>
    <submittedName>
        <fullName evidence="2">Uncharacterized protein</fullName>
    </submittedName>
</protein>
<keyword evidence="3" id="KW-1185">Reference proteome</keyword>
<evidence type="ECO:0000313" key="3">
    <source>
        <dbReference type="Proteomes" id="UP001501000"/>
    </source>
</evidence>
<evidence type="ECO:0000313" key="2">
    <source>
        <dbReference type="EMBL" id="GAA3918691.1"/>
    </source>
</evidence>
<evidence type="ECO:0000256" key="1">
    <source>
        <dbReference type="SAM" id="MobiDB-lite"/>
    </source>
</evidence>
<accession>A0ABP7MDD1</accession>
<reference evidence="3" key="1">
    <citation type="journal article" date="2019" name="Int. J. Syst. Evol. Microbiol.">
        <title>The Global Catalogue of Microorganisms (GCM) 10K type strain sequencing project: providing services to taxonomists for standard genome sequencing and annotation.</title>
        <authorList>
            <consortium name="The Broad Institute Genomics Platform"/>
            <consortium name="The Broad Institute Genome Sequencing Center for Infectious Disease"/>
            <person name="Wu L."/>
            <person name="Ma J."/>
        </authorList>
    </citation>
    <scope>NUCLEOTIDE SEQUENCE [LARGE SCALE GENOMIC DNA]</scope>
    <source>
        <strain evidence="3">JCM 16956</strain>
    </source>
</reference>
<dbReference type="EMBL" id="BAABAJ010000008">
    <property type="protein sequence ID" value="GAA3918691.1"/>
    <property type="molecule type" value="Genomic_DNA"/>
</dbReference>
<feature type="region of interest" description="Disordered" evidence="1">
    <location>
        <begin position="22"/>
        <end position="46"/>
    </location>
</feature>
<name>A0ABP7MDD1_9ACTN</name>
<organism evidence="2 3">
    <name type="scientific">Streptomyces gulbargensis</name>
    <dbReference type="NCBI Taxonomy" id="364901"/>
    <lineage>
        <taxon>Bacteria</taxon>
        <taxon>Bacillati</taxon>
        <taxon>Actinomycetota</taxon>
        <taxon>Actinomycetes</taxon>
        <taxon>Kitasatosporales</taxon>
        <taxon>Streptomycetaceae</taxon>
        <taxon>Streptomyces</taxon>
    </lineage>
</organism>
<gene>
    <name evidence="2" type="ORF">GCM10022244_29880</name>
</gene>
<dbReference type="Proteomes" id="UP001501000">
    <property type="component" value="Unassembled WGS sequence"/>
</dbReference>
<proteinExistence type="predicted"/>
<sequence length="140" mass="14482">MTCGFHKVTDFTQLLTPALTGAVSGSAPTPWPRSSPPRHAARATGRLISARGFKKVTDAGRRSLVSRQHLAPGGQSVAAEGAENPPGFPRGAHYQVELGTAHRLGGWCALSYRAVMHGGATPEAAAVPTGHSPHGFGVRG</sequence>
<comment type="caution">
    <text evidence="2">The sequence shown here is derived from an EMBL/GenBank/DDBJ whole genome shotgun (WGS) entry which is preliminary data.</text>
</comment>
<feature type="region of interest" description="Disordered" evidence="1">
    <location>
        <begin position="67"/>
        <end position="90"/>
    </location>
</feature>